<dbReference type="RefSeq" id="WP_022922241.1">
    <property type="nucleotide sequence ID" value="NZ_BMLB01000007.1"/>
</dbReference>
<evidence type="ECO:0000313" key="1">
    <source>
        <dbReference type="EMBL" id="GGK79310.1"/>
    </source>
</evidence>
<accession>A0ABQ2FC84</accession>
<evidence type="ECO:0000313" key="2">
    <source>
        <dbReference type="Proteomes" id="UP000662111"/>
    </source>
</evidence>
<gene>
    <name evidence="1" type="ORF">GCM10011509_29770</name>
</gene>
<reference evidence="2" key="1">
    <citation type="journal article" date="2019" name="Int. J. Syst. Evol. Microbiol.">
        <title>The Global Catalogue of Microorganisms (GCM) 10K type strain sequencing project: providing services to taxonomists for standard genome sequencing and annotation.</title>
        <authorList>
            <consortium name="The Broad Institute Genomics Platform"/>
            <consortium name="The Broad Institute Genome Sequencing Center for Infectious Disease"/>
            <person name="Wu L."/>
            <person name="Ma J."/>
        </authorList>
    </citation>
    <scope>NUCLEOTIDE SEQUENCE [LARGE SCALE GENOMIC DNA]</scope>
    <source>
        <strain evidence="2">CGMCC 1.5362</strain>
    </source>
</reference>
<organism evidence="1 2">
    <name type="scientific">Ornithinimicrobium pekingense</name>
    <dbReference type="NCBI Taxonomy" id="384677"/>
    <lineage>
        <taxon>Bacteria</taxon>
        <taxon>Bacillati</taxon>
        <taxon>Actinomycetota</taxon>
        <taxon>Actinomycetes</taxon>
        <taxon>Micrococcales</taxon>
        <taxon>Ornithinimicrobiaceae</taxon>
        <taxon>Ornithinimicrobium</taxon>
    </lineage>
</organism>
<comment type="caution">
    <text evidence="1">The sequence shown here is derived from an EMBL/GenBank/DDBJ whole genome shotgun (WGS) entry which is preliminary data.</text>
</comment>
<dbReference type="Proteomes" id="UP000662111">
    <property type="component" value="Unassembled WGS sequence"/>
</dbReference>
<keyword evidence="2" id="KW-1185">Reference proteome</keyword>
<name>A0ABQ2FC84_9MICO</name>
<proteinExistence type="predicted"/>
<dbReference type="EMBL" id="BMLB01000007">
    <property type="protein sequence ID" value="GGK79310.1"/>
    <property type="molecule type" value="Genomic_DNA"/>
</dbReference>
<sequence>MSSSNWVLRPPPPSPSRAPLKVSVRTFGEAVEEALMYYTRVKLETVLEDELALEWPLDYPPAKSQTKRDLIQGYTSGWKVAQFAGLARRVVTELDVDDSYLVDLKELLATFDAGGGVEGPTKNLIFAANGPKPEIRLRDAMNNDIEIVKNAEFCLVYDRPVPAEGLQFSRLVSWWRGVQGIADDVGDRDVALSLHARLRESLGSDVERVVFDAYQGRYKESFDIPALVPQVYLHYDPYDRRTRQSSGVAPLSRQRMDFLLLFTDRRRVVIEVDGKQHYAEGDVASPRLYAEMVSEDRRLRLAGYEVYRFGGWELTGSGATTRVEEFFDDLATRMK</sequence>
<protein>
    <recommendedName>
        <fullName evidence="3">AbiJ-NTD3 domain-containing protein</fullName>
    </recommendedName>
</protein>
<evidence type="ECO:0008006" key="3">
    <source>
        <dbReference type="Google" id="ProtNLM"/>
    </source>
</evidence>